<dbReference type="Proteomes" id="UP000030760">
    <property type="component" value="Unassembled WGS sequence"/>
</dbReference>
<name>M3DIU6_9ACTN</name>
<keyword evidence="1" id="KW-0418">Kinase</keyword>
<dbReference type="RefSeq" id="WP_005476585.1">
    <property type="nucleotide sequence ID" value="NZ_KB405060.1"/>
</dbReference>
<dbReference type="EMBL" id="KB405060">
    <property type="protein sequence ID" value="EMF56717.1"/>
    <property type="molecule type" value="Genomic_DNA"/>
</dbReference>
<evidence type="ECO:0000313" key="1">
    <source>
        <dbReference type="EMBL" id="EMF56717.1"/>
    </source>
</evidence>
<dbReference type="GO" id="GO:0016301">
    <property type="term" value="F:kinase activity"/>
    <property type="evidence" value="ECO:0007669"/>
    <property type="project" value="UniProtKB-KW"/>
</dbReference>
<keyword evidence="1" id="KW-0808">Transferase</keyword>
<protein>
    <submittedName>
        <fullName evidence="1">Protein serine/threonine kinase</fullName>
    </submittedName>
</protein>
<accession>M3DIU6</accession>
<evidence type="ECO:0000313" key="2">
    <source>
        <dbReference type="Proteomes" id="UP000030760"/>
    </source>
</evidence>
<sequence>MTVAASVAGAALYLDSDPGGRRRPGRRERIRDPVLLPLPVPEGFQLVTDETLGVSFPVPYGWKAGKRTAQPVTYTEETGLSELTIGVVGPAGSHPLAHFEDIEANTKTHYPGSHRRLWMQQTTFRGQPAAVWEFTFRGRARVFRAIDLGYSREGEREYDIYLSAPDFDGDAYRPTFDKVRDGFSADVS</sequence>
<proteinExistence type="predicted"/>
<dbReference type="AlphaFoldDB" id="M3DIU6"/>
<organism evidence="1 2">
    <name type="scientific">Streptomyces bottropensis ATCC 25435</name>
    <dbReference type="NCBI Taxonomy" id="1054862"/>
    <lineage>
        <taxon>Bacteria</taxon>
        <taxon>Bacillati</taxon>
        <taxon>Actinomycetota</taxon>
        <taxon>Actinomycetes</taxon>
        <taxon>Kitasatosporales</taxon>
        <taxon>Streptomycetaceae</taxon>
        <taxon>Streptomyces</taxon>
    </lineage>
</organism>
<gene>
    <name evidence="1" type="ORF">SBD_1800</name>
</gene>
<reference evidence="2" key="1">
    <citation type="journal article" date="2013" name="Genome Announc.">
        <title>Draft Genome Sequence of Streptomyces bottropensis ATCC 25435, a Bottromycin-Producing Actinomycete.</title>
        <authorList>
            <person name="Zhang H."/>
            <person name="Zhou W."/>
            <person name="Zhuang Y."/>
            <person name="Liang X."/>
            <person name="Liu T."/>
        </authorList>
    </citation>
    <scope>NUCLEOTIDE SEQUENCE [LARGE SCALE GENOMIC DNA]</scope>
    <source>
        <strain evidence="2">ATCC 25435</strain>
    </source>
</reference>